<dbReference type="SUPFAM" id="SSF54197">
    <property type="entry name" value="HIT-like"/>
    <property type="match status" value="1"/>
</dbReference>
<dbReference type="Proteomes" id="UP001151582">
    <property type="component" value="Unassembled WGS sequence"/>
</dbReference>
<dbReference type="GO" id="GO:0000012">
    <property type="term" value="P:single strand break repair"/>
    <property type="evidence" value="ECO:0007669"/>
    <property type="project" value="TreeGrafter"/>
</dbReference>
<name>A0A9W8B3T5_9FUNG</name>
<dbReference type="GO" id="GO:0003697">
    <property type="term" value="F:single-stranded DNA binding"/>
    <property type="evidence" value="ECO:0007669"/>
    <property type="project" value="TreeGrafter"/>
</dbReference>
<dbReference type="Pfam" id="PF11969">
    <property type="entry name" value="DcpS_C"/>
    <property type="match status" value="1"/>
</dbReference>
<dbReference type="EMBL" id="JANBQB010000395">
    <property type="protein sequence ID" value="KAJ1976852.1"/>
    <property type="molecule type" value="Genomic_DNA"/>
</dbReference>
<keyword evidence="2" id="KW-1185">Reference proteome</keyword>
<dbReference type="PANTHER" id="PTHR12486:SF4">
    <property type="entry name" value="APRATAXIN"/>
    <property type="match status" value="1"/>
</dbReference>
<sequence length="253" mass="28869">MNAVTNRDSTGRRWSKAKRHWKGYSPLELYCRAPTRYPQEVLDYDSELVVVYDKYPKAYYHFLILPRVPILNIYGLTRADIPLIQRMERRAKQLITQLRTATPPIPSLTAATVTSDNNGMEVTSTDTRKPLLPLFRDFLVGFHSIPSVPQLHLHVISDDLLGPYMKGKGKWNTFATPFLRTPQTLAAQLSHLPLQPTNATLPYNEATERQYFNVPIHCLHCHQPFAQFKQLRAHIPACLAQNANLAQGANNRV</sequence>
<reference evidence="1" key="1">
    <citation type="submission" date="2022-07" db="EMBL/GenBank/DDBJ databases">
        <title>Phylogenomic reconstructions and comparative analyses of Kickxellomycotina fungi.</title>
        <authorList>
            <person name="Reynolds N.K."/>
            <person name="Stajich J.E."/>
            <person name="Barry K."/>
            <person name="Grigoriev I.V."/>
            <person name="Crous P."/>
            <person name="Smith M.E."/>
        </authorList>
    </citation>
    <scope>NUCLEOTIDE SEQUENCE</scope>
    <source>
        <strain evidence="1">RSA 567</strain>
    </source>
</reference>
<protein>
    <submittedName>
        <fullName evidence="1">Aprataxin-like protein</fullName>
    </submittedName>
</protein>
<accession>A0A9W8B3T5</accession>
<comment type="caution">
    <text evidence="1">The sequence shown here is derived from an EMBL/GenBank/DDBJ whole genome shotgun (WGS) entry which is preliminary data.</text>
</comment>
<dbReference type="OrthoDB" id="3512845at2759"/>
<dbReference type="GO" id="GO:0033699">
    <property type="term" value="F:DNA 5'-adenosine monophosphate hydrolase activity"/>
    <property type="evidence" value="ECO:0007669"/>
    <property type="project" value="TreeGrafter"/>
</dbReference>
<evidence type="ECO:0000313" key="1">
    <source>
        <dbReference type="EMBL" id="KAJ1976852.1"/>
    </source>
</evidence>
<organism evidence="1 2">
    <name type="scientific">Dimargaris verticillata</name>
    <dbReference type="NCBI Taxonomy" id="2761393"/>
    <lineage>
        <taxon>Eukaryota</taxon>
        <taxon>Fungi</taxon>
        <taxon>Fungi incertae sedis</taxon>
        <taxon>Zoopagomycota</taxon>
        <taxon>Kickxellomycotina</taxon>
        <taxon>Dimargaritomycetes</taxon>
        <taxon>Dimargaritales</taxon>
        <taxon>Dimargaritaceae</taxon>
        <taxon>Dimargaris</taxon>
    </lineage>
</organism>
<dbReference type="Gene3D" id="3.30.428.10">
    <property type="entry name" value="HIT-like"/>
    <property type="match status" value="1"/>
</dbReference>
<gene>
    <name evidence="1" type="primary">HNT3</name>
    <name evidence="1" type="ORF">H4R34_003821</name>
</gene>
<dbReference type="GO" id="GO:1990165">
    <property type="term" value="F:single-strand break-containing DNA binding"/>
    <property type="evidence" value="ECO:0007669"/>
    <property type="project" value="TreeGrafter"/>
</dbReference>
<dbReference type="GO" id="GO:0003725">
    <property type="term" value="F:double-stranded RNA binding"/>
    <property type="evidence" value="ECO:0007669"/>
    <property type="project" value="TreeGrafter"/>
</dbReference>
<dbReference type="GO" id="GO:0030983">
    <property type="term" value="F:mismatched DNA binding"/>
    <property type="evidence" value="ECO:0007669"/>
    <property type="project" value="TreeGrafter"/>
</dbReference>
<dbReference type="GO" id="GO:0005634">
    <property type="term" value="C:nucleus"/>
    <property type="evidence" value="ECO:0007669"/>
    <property type="project" value="TreeGrafter"/>
</dbReference>
<proteinExistence type="predicted"/>
<dbReference type="AlphaFoldDB" id="A0A9W8B3T5"/>
<dbReference type="InterPro" id="IPR036265">
    <property type="entry name" value="HIT-like_sf"/>
</dbReference>
<dbReference type="PANTHER" id="PTHR12486">
    <property type="entry name" value="APRATAXIN-RELATED"/>
    <property type="match status" value="1"/>
</dbReference>
<evidence type="ECO:0000313" key="2">
    <source>
        <dbReference type="Proteomes" id="UP001151582"/>
    </source>
</evidence>